<evidence type="ECO:0000256" key="6">
    <source>
        <dbReference type="ARBA" id="ARBA00023180"/>
    </source>
</evidence>
<keyword evidence="5 8" id="KW-0472">Membrane</keyword>
<feature type="compositionally biased region" description="Basic and acidic residues" evidence="7">
    <location>
        <begin position="61"/>
        <end position="87"/>
    </location>
</feature>
<evidence type="ECO:0000256" key="2">
    <source>
        <dbReference type="ARBA" id="ARBA00010532"/>
    </source>
</evidence>
<evidence type="ECO:0000313" key="9">
    <source>
        <dbReference type="EMBL" id="WZN63301.1"/>
    </source>
</evidence>
<evidence type="ECO:0000256" key="5">
    <source>
        <dbReference type="ARBA" id="ARBA00023136"/>
    </source>
</evidence>
<organism evidence="9 10">
    <name type="scientific">Chloropicon roscoffensis</name>
    <dbReference type="NCBI Taxonomy" id="1461544"/>
    <lineage>
        <taxon>Eukaryota</taxon>
        <taxon>Viridiplantae</taxon>
        <taxon>Chlorophyta</taxon>
        <taxon>Chloropicophyceae</taxon>
        <taxon>Chloropicales</taxon>
        <taxon>Chloropicaceae</taxon>
        <taxon>Chloropicon</taxon>
    </lineage>
</organism>
<feature type="compositionally biased region" description="Basic residues" evidence="7">
    <location>
        <begin position="113"/>
        <end position="123"/>
    </location>
</feature>
<feature type="region of interest" description="Disordered" evidence="7">
    <location>
        <begin position="817"/>
        <end position="859"/>
    </location>
</feature>
<feature type="compositionally biased region" description="Polar residues" evidence="7">
    <location>
        <begin position="849"/>
        <end position="859"/>
    </location>
</feature>
<dbReference type="PANTHER" id="PTHR11923:SF51">
    <property type="entry name" value="LYSOSOME MEMBRANE PROTEIN 2"/>
    <property type="match status" value="1"/>
</dbReference>
<dbReference type="PANTHER" id="PTHR11923">
    <property type="entry name" value="SCAVENGER RECEPTOR CLASS B TYPE-1 SR-B1"/>
    <property type="match status" value="1"/>
</dbReference>
<keyword evidence="4 8" id="KW-1133">Transmembrane helix</keyword>
<keyword evidence="3 8" id="KW-0812">Transmembrane</keyword>
<evidence type="ECO:0000256" key="3">
    <source>
        <dbReference type="ARBA" id="ARBA00022692"/>
    </source>
</evidence>
<proteinExistence type="inferred from homology"/>
<keyword evidence="10" id="KW-1185">Reference proteome</keyword>
<feature type="transmembrane region" description="Helical" evidence="8">
    <location>
        <begin position="160"/>
        <end position="187"/>
    </location>
</feature>
<keyword evidence="6" id="KW-0325">Glycoprotein</keyword>
<evidence type="ECO:0000256" key="7">
    <source>
        <dbReference type="SAM" id="MobiDB-lite"/>
    </source>
</evidence>
<protein>
    <submittedName>
        <fullName evidence="9">CD36 family protein</fullName>
    </submittedName>
</protein>
<feature type="region of interest" description="Disordered" evidence="7">
    <location>
        <begin position="45"/>
        <end position="87"/>
    </location>
</feature>
<gene>
    <name evidence="9" type="ORF">HKI87_07g48490</name>
</gene>
<comment type="subcellular location">
    <subcellularLocation>
        <location evidence="1">Membrane</location>
    </subcellularLocation>
</comment>
<dbReference type="EMBL" id="CP151507">
    <property type="protein sequence ID" value="WZN63301.1"/>
    <property type="molecule type" value="Genomic_DNA"/>
</dbReference>
<accession>A0AAX4PBY4</accession>
<dbReference type="AlphaFoldDB" id="A0AAX4PBY4"/>
<feature type="compositionally biased region" description="Basic and acidic residues" evidence="7">
    <location>
        <begin position="1"/>
        <end position="12"/>
    </location>
</feature>
<reference evidence="9 10" key="1">
    <citation type="submission" date="2024-03" db="EMBL/GenBank/DDBJ databases">
        <title>Complete genome sequence of the green alga Chloropicon roscoffensis RCC1871.</title>
        <authorList>
            <person name="Lemieux C."/>
            <person name="Pombert J.-F."/>
            <person name="Otis C."/>
            <person name="Turmel M."/>
        </authorList>
    </citation>
    <scope>NUCLEOTIDE SEQUENCE [LARGE SCALE GENOMIC DNA]</scope>
    <source>
        <strain evidence="9 10">RCC1871</strain>
    </source>
</reference>
<dbReference type="GO" id="GO:0006911">
    <property type="term" value="P:phagocytosis, engulfment"/>
    <property type="evidence" value="ECO:0007669"/>
    <property type="project" value="TreeGrafter"/>
</dbReference>
<feature type="region of interest" description="Disordered" evidence="7">
    <location>
        <begin position="1"/>
        <end position="20"/>
    </location>
</feature>
<evidence type="ECO:0000256" key="1">
    <source>
        <dbReference type="ARBA" id="ARBA00004370"/>
    </source>
</evidence>
<dbReference type="Proteomes" id="UP001472866">
    <property type="component" value="Chromosome 07"/>
</dbReference>
<sequence>MEIMPDDTKDDQNTDIEMSPWKETFSKQFKYTTGRPVPVVEGYLPGAAKNRLSINEGDDSPSARRQREASIREGSRRRESAAKGESRRFSFMSSAAEFNKLLIESQQNEKKKDEKKRKPRADKRNRLSSGTFSNLSGKDSRQALLSTYVTTNGSHCGKTALYITLVMGCALFLLGFIVGVGVLPVLVDDMVKSELIISPDGPCFSRKDGGMCPGSVQARYFLWNITNPNEYLQGSQPPELEEVGPFTYTSYEKVYNASFSQNKTMVDYDYTYFWEFSAQDSCEACQDPASSPLYTVNSAYLQVLNQAGGSETSLIMAFLPQVFSNLYEGLKATVATFATEDATEAELDALVFGQWANCSVLNDTVSSLTAYQAMDPYVPEVGAWRSANVDASFSSGLSAEVAKKLFGKQSEVDPLDPFPDPLSFIGAAMMMPDADFSALSGVPSDQIATLKGYFGYVIGTYGTMTLTAIVGPPLGDTSTGLIIKRSAKDLLEGWQDPLMAGFMPGMNMSYNLGFHMDLLNSIDEQMASGVIDSTHPFVFNKEALTGHYDPTEIGEVLSFDGMRNIQHGNGSRAVFGRSQDPSTGLRFYDFRNQQDFTLFHEGLQRSLVFLRDADTTVVRKIDTLHFTLDPSSAMTCEENEMQCTYADSMDGAWNISSVYLAESAGSFPQWYYQGGAEEDTAQLTFNPENRREWGMDIEPRLGVLLKYAMPFQYNYFVAPTDVLHQTIWTPNGTNAPGGAWIPNFYYDLMVEISAKDAIKLRQVLFLLKVVTLGLLCGFPMFGIIMVVFSTYKLFFSLETIKREKQLKEKLRTRASTVQVNRESMKMKQGGKRDVESQGHKDPLNRHHYSFTNTPKSSLH</sequence>
<feature type="region of interest" description="Disordered" evidence="7">
    <location>
        <begin position="103"/>
        <end position="135"/>
    </location>
</feature>
<dbReference type="GO" id="GO:0005044">
    <property type="term" value="F:scavenger receptor activity"/>
    <property type="evidence" value="ECO:0007669"/>
    <property type="project" value="TreeGrafter"/>
</dbReference>
<dbReference type="Pfam" id="PF01130">
    <property type="entry name" value="CD36"/>
    <property type="match status" value="2"/>
</dbReference>
<comment type="similarity">
    <text evidence="2">Belongs to the CD36 family.</text>
</comment>
<feature type="compositionally biased region" description="Basic and acidic residues" evidence="7">
    <location>
        <begin position="822"/>
        <end position="844"/>
    </location>
</feature>
<feature type="transmembrane region" description="Helical" evidence="8">
    <location>
        <begin position="765"/>
        <end position="788"/>
    </location>
</feature>
<dbReference type="GO" id="GO:0045335">
    <property type="term" value="C:phagocytic vesicle"/>
    <property type="evidence" value="ECO:0007669"/>
    <property type="project" value="TreeGrafter"/>
</dbReference>
<evidence type="ECO:0000256" key="4">
    <source>
        <dbReference type="ARBA" id="ARBA00022989"/>
    </source>
</evidence>
<evidence type="ECO:0000313" key="10">
    <source>
        <dbReference type="Proteomes" id="UP001472866"/>
    </source>
</evidence>
<dbReference type="GO" id="GO:0012506">
    <property type="term" value="C:vesicle membrane"/>
    <property type="evidence" value="ECO:0007669"/>
    <property type="project" value="TreeGrafter"/>
</dbReference>
<evidence type="ECO:0000256" key="8">
    <source>
        <dbReference type="SAM" id="Phobius"/>
    </source>
</evidence>
<dbReference type="InterPro" id="IPR002159">
    <property type="entry name" value="CD36_fam"/>
</dbReference>
<name>A0AAX4PBY4_9CHLO</name>